<protein>
    <recommendedName>
        <fullName evidence="4">AB hydrolase-1 domain-containing protein</fullName>
    </recommendedName>
</protein>
<dbReference type="OrthoDB" id="2152248at2759"/>
<reference evidence="2 3" key="1">
    <citation type="submission" date="2016-04" db="EMBL/GenBank/DDBJ databases">
        <title>Draft genome of Fonsecaea erecta CBS 125763.</title>
        <authorList>
            <person name="Weiss V.A."/>
            <person name="Vicente V.A."/>
            <person name="Raittz R.T."/>
            <person name="Moreno L.F."/>
            <person name="De Souza E.M."/>
            <person name="Pedrosa F.O."/>
            <person name="Steffens M.B."/>
            <person name="Faoro H."/>
            <person name="Tadra-Sfeir M.Z."/>
            <person name="Najafzadeh M.J."/>
            <person name="Felipe M.S."/>
            <person name="Teixeira M."/>
            <person name="Sun J."/>
            <person name="Xi L."/>
            <person name="Gomes R."/>
            <person name="De Azevedo C.M."/>
            <person name="Salgado C.G."/>
            <person name="Da Silva M.B."/>
            <person name="Nascimento M.F."/>
            <person name="Queiroz-Telles F."/>
            <person name="Attili D.S."/>
            <person name="Gorbushina A."/>
        </authorList>
    </citation>
    <scope>NUCLEOTIDE SEQUENCE [LARGE SCALE GENOMIC DNA]</scope>
    <source>
        <strain evidence="2 3">CBS 125763</strain>
    </source>
</reference>
<dbReference type="SUPFAM" id="SSF53474">
    <property type="entry name" value="alpha/beta-Hydrolases"/>
    <property type="match status" value="1"/>
</dbReference>
<evidence type="ECO:0008006" key="4">
    <source>
        <dbReference type="Google" id="ProtNLM"/>
    </source>
</evidence>
<dbReference type="GeneID" id="30010445"/>
<evidence type="ECO:0000313" key="2">
    <source>
        <dbReference type="EMBL" id="OAP58980.1"/>
    </source>
</evidence>
<dbReference type="Gene3D" id="3.40.50.1820">
    <property type="entry name" value="alpha/beta hydrolase"/>
    <property type="match status" value="1"/>
</dbReference>
<keyword evidence="3" id="KW-1185">Reference proteome</keyword>
<gene>
    <name evidence="2" type="ORF">AYL99_06277</name>
</gene>
<name>A0A178ZGR7_9EURO</name>
<feature type="region of interest" description="Disordered" evidence="1">
    <location>
        <begin position="1"/>
        <end position="35"/>
    </location>
</feature>
<dbReference type="InterPro" id="IPR029058">
    <property type="entry name" value="AB_hydrolase_fold"/>
</dbReference>
<evidence type="ECO:0000256" key="1">
    <source>
        <dbReference type="SAM" id="MobiDB-lite"/>
    </source>
</evidence>
<proteinExistence type="predicted"/>
<accession>A0A178ZGR7</accession>
<dbReference type="AlphaFoldDB" id="A0A178ZGR7"/>
<dbReference type="EMBL" id="LVYI01000005">
    <property type="protein sequence ID" value="OAP58980.1"/>
    <property type="molecule type" value="Genomic_DNA"/>
</dbReference>
<sequence length="391" mass="41845">MSKATPNPVASTYGSPAASGGSTASSIPHPEPMSSSTHHIAGILVTVFGLDEVPSGTTDIAVLWLLHPRLQTQACMAPFAAHIISEWNKHQPTSRSSGGGRGGQKKKKGLIAVSFDQRNHGSRLVSAIANEAWRSGNEHHAQDMFGCYAGTALDTSLLLDYLPGYIFGGASDPRKIVQNLVLGISLGGHAAWHVLIHDPRVSAAVVTIGCPDYTRLMTDRARLSKRTTYTSSTPPGRDFLGSRDFPPSLVEAIKKSDPAGLLWSLPGLNWRADQEKLHTELTEQERAVLLPVMTRCFGNKRLLNLSGGADKLVPYAHSKPFVDWLKAVSGPGGWFEGSGFVLEDIVFDGVGHDVPSAMVPYMVRFVTETLEDEGVAAMEMGGGAARLGSKI</sequence>
<evidence type="ECO:0000313" key="3">
    <source>
        <dbReference type="Proteomes" id="UP000078343"/>
    </source>
</evidence>
<organism evidence="2 3">
    <name type="scientific">Fonsecaea erecta</name>
    <dbReference type="NCBI Taxonomy" id="1367422"/>
    <lineage>
        <taxon>Eukaryota</taxon>
        <taxon>Fungi</taxon>
        <taxon>Dikarya</taxon>
        <taxon>Ascomycota</taxon>
        <taxon>Pezizomycotina</taxon>
        <taxon>Eurotiomycetes</taxon>
        <taxon>Chaetothyriomycetidae</taxon>
        <taxon>Chaetothyriales</taxon>
        <taxon>Herpotrichiellaceae</taxon>
        <taxon>Fonsecaea</taxon>
    </lineage>
</organism>
<dbReference type="Proteomes" id="UP000078343">
    <property type="component" value="Unassembled WGS sequence"/>
</dbReference>
<feature type="compositionally biased region" description="Low complexity" evidence="1">
    <location>
        <begin position="10"/>
        <end position="26"/>
    </location>
</feature>
<dbReference type="PANTHER" id="PTHR47381">
    <property type="entry name" value="ALPHA/BETA-HYDROLASES SUPERFAMILY PROTEIN"/>
    <property type="match status" value="1"/>
</dbReference>
<dbReference type="STRING" id="1367422.A0A178ZGR7"/>
<comment type="caution">
    <text evidence="2">The sequence shown here is derived from an EMBL/GenBank/DDBJ whole genome shotgun (WGS) entry which is preliminary data.</text>
</comment>
<dbReference type="RefSeq" id="XP_018692347.1">
    <property type="nucleotide sequence ID" value="XM_018837787.1"/>
</dbReference>
<dbReference type="PANTHER" id="PTHR47381:SF3">
    <property type="entry name" value="ALPHA_BETA-HYDROLASES SUPERFAMILY PROTEIN"/>
    <property type="match status" value="1"/>
</dbReference>